<dbReference type="SUPFAM" id="SSF63748">
    <property type="entry name" value="Tudor/PWWP/MBT"/>
    <property type="match status" value="2"/>
</dbReference>
<dbReference type="EMBL" id="BPWL01000015">
    <property type="protein sequence ID" value="GJJ16211.1"/>
    <property type="molecule type" value="Genomic_DNA"/>
</dbReference>
<dbReference type="Gene3D" id="2.30.30.140">
    <property type="match status" value="2"/>
</dbReference>
<protein>
    <recommendedName>
        <fullName evidence="3">PWWP domain-containing protein</fullName>
    </recommendedName>
</protein>
<evidence type="ECO:0000256" key="1">
    <source>
        <dbReference type="SAM" id="Coils"/>
    </source>
</evidence>
<keyword evidence="1" id="KW-0175">Coiled coil</keyword>
<dbReference type="Proteomes" id="UP001050691">
    <property type="component" value="Unassembled WGS sequence"/>
</dbReference>
<dbReference type="Pfam" id="PF00855">
    <property type="entry name" value="PWWP"/>
    <property type="match status" value="2"/>
</dbReference>
<dbReference type="PANTHER" id="PTHR12550">
    <property type="entry name" value="HEPATOMA-DERIVED GROWTH FACTOR-RELATED"/>
    <property type="match status" value="1"/>
</dbReference>
<dbReference type="PROSITE" id="PS50812">
    <property type="entry name" value="PWWP"/>
    <property type="match status" value="1"/>
</dbReference>
<feature type="domain" description="PWWP" evidence="3">
    <location>
        <begin position="418"/>
        <end position="476"/>
    </location>
</feature>
<reference evidence="4" key="1">
    <citation type="submission" date="2021-10" db="EMBL/GenBank/DDBJ databases">
        <title>De novo Genome Assembly of Clathrus columnatus (Basidiomycota, Fungi) Using Illumina and Nanopore Sequence Data.</title>
        <authorList>
            <person name="Ogiso-Tanaka E."/>
            <person name="Itagaki H."/>
            <person name="Hosoya T."/>
            <person name="Hosaka K."/>
        </authorList>
    </citation>
    <scope>NUCLEOTIDE SEQUENCE</scope>
    <source>
        <strain evidence="4">MO-923</strain>
    </source>
</reference>
<accession>A0AAV5ATV1</accession>
<dbReference type="InterPro" id="IPR000313">
    <property type="entry name" value="PWWP_dom"/>
</dbReference>
<feature type="compositionally biased region" description="Acidic residues" evidence="2">
    <location>
        <begin position="530"/>
        <end position="544"/>
    </location>
</feature>
<proteinExistence type="predicted"/>
<feature type="compositionally biased region" description="Basic and acidic residues" evidence="2">
    <location>
        <begin position="332"/>
        <end position="356"/>
    </location>
</feature>
<evidence type="ECO:0000313" key="4">
    <source>
        <dbReference type="EMBL" id="GJJ16211.1"/>
    </source>
</evidence>
<gene>
    <name evidence="4" type="ORF">Clacol_010507</name>
</gene>
<organism evidence="4 5">
    <name type="scientific">Clathrus columnatus</name>
    <dbReference type="NCBI Taxonomy" id="1419009"/>
    <lineage>
        <taxon>Eukaryota</taxon>
        <taxon>Fungi</taxon>
        <taxon>Dikarya</taxon>
        <taxon>Basidiomycota</taxon>
        <taxon>Agaricomycotina</taxon>
        <taxon>Agaricomycetes</taxon>
        <taxon>Phallomycetidae</taxon>
        <taxon>Phallales</taxon>
        <taxon>Clathraceae</taxon>
        <taxon>Clathrus</taxon>
    </lineage>
</organism>
<feature type="region of interest" description="Disordered" evidence="2">
    <location>
        <begin position="517"/>
        <end position="554"/>
    </location>
</feature>
<dbReference type="AlphaFoldDB" id="A0AAV5ATV1"/>
<evidence type="ECO:0000256" key="2">
    <source>
        <dbReference type="SAM" id="MobiDB-lite"/>
    </source>
</evidence>
<comment type="caution">
    <text evidence="4">The sequence shown here is derived from an EMBL/GenBank/DDBJ whole genome shotgun (WGS) entry which is preliminary data.</text>
</comment>
<evidence type="ECO:0000259" key="3">
    <source>
        <dbReference type="PROSITE" id="PS50812"/>
    </source>
</evidence>
<dbReference type="PANTHER" id="PTHR12550:SF70">
    <property type="entry name" value="JIL-1 ANCHORING AND STABILIZING PROTEIN, ISOFORM A"/>
    <property type="match status" value="1"/>
</dbReference>
<feature type="region of interest" description="Disordered" evidence="2">
    <location>
        <begin position="566"/>
        <end position="626"/>
    </location>
</feature>
<evidence type="ECO:0000313" key="5">
    <source>
        <dbReference type="Proteomes" id="UP001050691"/>
    </source>
</evidence>
<keyword evidence="5" id="KW-1185">Reference proteome</keyword>
<feature type="region of interest" description="Disordered" evidence="2">
    <location>
        <begin position="326"/>
        <end position="356"/>
    </location>
</feature>
<feature type="coiled-coil region" evidence="1">
    <location>
        <begin position="39"/>
        <end position="81"/>
    </location>
</feature>
<feature type="compositionally biased region" description="Polar residues" evidence="2">
    <location>
        <begin position="517"/>
        <end position="528"/>
    </location>
</feature>
<name>A0AAV5ATV1_9AGAM</name>
<feature type="compositionally biased region" description="Acidic residues" evidence="2">
    <location>
        <begin position="590"/>
        <end position="618"/>
    </location>
</feature>
<sequence>MQQETSQFDFERIYQAFTTLSNELPRLLNPNTINAVQVMNNLKMDIQNLRTQQTAFLEERFEKLQNNLDLLNARLGRFEELLLRLPIANHDVGEKSVNIVHVLEDDTPIRQGLTHFPEPDIPASVQADSDRNDDPTVFDQNFTGVTVGLITPPVSKIGGGPTVTRQQLAQDSQQVTGIALQTDSNRNFQSSIEEALIAPNQNPNEVTGEENDYNIDDIVLANVQGYPPWPGRVRVPLRCLPIILHYLLDPEHVPGALIHERPLTSSKVYYVHLWVSAKNLSLLQKHDIEAYIKKPHNSSVELLKAYQTALDPSSWEASLPDLSISTRGVKGKSKDDVTKRGEKRRHETETMPKEKGSLNKGRFVQASFRATKKVRIEAPAIETHTPKAAMLRPLLPIPAGVSSTVHKELAVKQHKYKFGDIVLAKLRGYPPWPARIVDPEDVSLSEAVALTNPPSSNRTNFFLVYFFSIGDHSWIPTKDISLPQKHELKAYINKPDNESIELLEAYKIAMESMDPSSWQTLSDSSACSSEDFDSGIDELDDIEEDKDKRKHPAVWTSRERKCKAKVKVVENGGDESGNWSDDKNVSECDGGSDSDSGDESDSEDEDADEDNAGSDCESESGSGSDK</sequence>
<dbReference type="SMART" id="SM00293">
    <property type="entry name" value="PWWP"/>
    <property type="match status" value="1"/>
</dbReference>